<keyword evidence="6 7" id="KW-0472">Membrane</keyword>
<keyword evidence="10" id="KW-1185">Reference proteome</keyword>
<keyword evidence="4 7" id="KW-0812">Transmembrane</keyword>
<feature type="transmembrane region" description="Helical" evidence="7">
    <location>
        <begin position="410"/>
        <end position="430"/>
    </location>
</feature>
<feature type="domain" description="Major facilitator superfamily (MFS) profile" evidence="8">
    <location>
        <begin position="31"/>
        <end position="465"/>
    </location>
</feature>
<comment type="similarity">
    <text evidence="2">Belongs to the major facilitator superfamily. Sugar transporter (TC 2.A.1.1) family.</text>
</comment>
<dbReference type="OrthoDB" id="6133115at2759"/>
<dbReference type="Gene3D" id="1.20.1250.20">
    <property type="entry name" value="MFS general substrate transporter like domains"/>
    <property type="match status" value="1"/>
</dbReference>
<dbReference type="SUPFAM" id="SSF103473">
    <property type="entry name" value="MFS general substrate transporter"/>
    <property type="match status" value="1"/>
</dbReference>
<dbReference type="FunFam" id="1.20.1250.20:FF:000134">
    <property type="entry name" value="MFS sugar transporter protein"/>
    <property type="match status" value="1"/>
</dbReference>
<feature type="transmembrane region" description="Helical" evidence="7">
    <location>
        <begin position="99"/>
        <end position="123"/>
    </location>
</feature>
<evidence type="ECO:0000256" key="2">
    <source>
        <dbReference type="ARBA" id="ARBA00010992"/>
    </source>
</evidence>
<evidence type="ECO:0000259" key="8">
    <source>
        <dbReference type="PROSITE" id="PS50850"/>
    </source>
</evidence>
<dbReference type="HOGENOM" id="CLU_001265_30_13_1"/>
<dbReference type="InterPro" id="IPR005828">
    <property type="entry name" value="MFS_sugar_transport-like"/>
</dbReference>
<organism evidence="9 10">
    <name type="scientific">Baudoinia panamericana (strain UAMH 10762)</name>
    <name type="common">Angels' share fungus</name>
    <name type="synonym">Baudoinia compniacensis (strain UAMH 10762)</name>
    <dbReference type="NCBI Taxonomy" id="717646"/>
    <lineage>
        <taxon>Eukaryota</taxon>
        <taxon>Fungi</taxon>
        <taxon>Dikarya</taxon>
        <taxon>Ascomycota</taxon>
        <taxon>Pezizomycotina</taxon>
        <taxon>Dothideomycetes</taxon>
        <taxon>Dothideomycetidae</taxon>
        <taxon>Mycosphaerellales</taxon>
        <taxon>Teratosphaeriaceae</taxon>
        <taxon>Baudoinia</taxon>
    </lineage>
</organism>
<feature type="transmembrane region" description="Helical" evidence="7">
    <location>
        <begin position="315"/>
        <end position="335"/>
    </location>
</feature>
<dbReference type="InterPro" id="IPR020846">
    <property type="entry name" value="MFS_dom"/>
</dbReference>
<dbReference type="GeneID" id="19117340"/>
<reference evidence="9 10" key="1">
    <citation type="journal article" date="2012" name="PLoS Pathog.">
        <title>Diverse lifestyles and strategies of plant pathogenesis encoded in the genomes of eighteen Dothideomycetes fungi.</title>
        <authorList>
            <person name="Ohm R.A."/>
            <person name="Feau N."/>
            <person name="Henrissat B."/>
            <person name="Schoch C.L."/>
            <person name="Horwitz B.A."/>
            <person name="Barry K.W."/>
            <person name="Condon B.J."/>
            <person name="Copeland A.C."/>
            <person name="Dhillon B."/>
            <person name="Glaser F."/>
            <person name="Hesse C.N."/>
            <person name="Kosti I."/>
            <person name="LaButti K."/>
            <person name="Lindquist E.A."/>
            <person name="Lucas S."/>
            <person name="Salamov A.A."/>
            <person name="Bradshaw R.E."/>
            <person name="Ciuffetti L."/>
            <person name="Hamelin R.C."/>
            <person name="Kema G.H.J."/>
            <person name="Lawrence C."/>
            <person name="Scott J.A."/>
            <person name="Spatafora J.W."/>
            <person name="Turgeon B.G."/>
            <person name="de Wit P.J.G.M."/>
            <person name="Zhong S."/>
            <person name="Goodwin S.B."/>
            <person name="Grigoriev I.V."/>
        </authorList>
    </citation>
    <scope>NUCLEOTIDE SEQUENCE [LARGE SCALE GENOMIC DNA]</scope>
    <source>
        <strain evidence="9 10">UAMH 10762</strain>
    </source>
</reference>
<comment type="subcellular location">
    <subcellularLocation>
        <location evidence="1">Membrane</location>
        <topology evidence="1">Multi-pass membrane protein</topology>
    </subcellularLocation>
</comment>
<keyword evidence="3" id="KW-0813">Transport</keyword>
<dbReference type="Pfam" id="PF00083">
    <property type="entry name" value="Sugar_tr"/>
    <property type="match status" value="1"/>
</dbReference>
<evidence type="ECO:0000313" key="10">
    <source>
        <dbReference type="Proteomes" id="UP000011761"/>
    </source>
</evidence>
<evidence type="ECO:0000256" key="7">
    <source>
        <dbReference type="SAM" id="Phobius"/>
    </source>
</evidence>
<feature type="transmembrane region" description="Helical" evidence="7">
    <location>
        <begin position="70"/>
        <end position="92"/>
    </location>
</feature>
<dbReference type="OMA" id="LAHPKQR"/>
<feature type="transmembrane region" description="Helical" evidence="7">
    <location>
        <begin position="373"/>
        <end position="398"/>
    </location>
</feature>
<evidence type="ECO:0000256" key="3">
    <source>
        <dbReference type="ARBA" id="ARBA00022448"/>
    </source>
</evidence>
<dbReference type="PROSITE" id="PS50850">
    <property type="entry name" value="MFS"/>
    <property type="match status" value="1"/>
</dbReference>
<name>M2M417_BAUPA</name>
<feature type="transmembrane region" description="Helical" evidence="7">
    <location>
        <begin position="129"/>
        <end position="149"/>
    </location>
</feature>
<feature type="transmembrane region" description="Helical" evidence="7">
    <location>
        <begin position="161"/>
        <end position="181"/>
    </location>
</feature>
<evidence type="ECO:0000256" key="1">
    <source>
        <dbReference type="ARBA" id="ARBA00004141"/>
    </source>
</evidence>
<dbReference type="PANTHER" id="PTHR48022">
    <property type="entry name" value="PLASTIDIC GLUCOSE TRANSPORTER 4"/>
    <property type="match status" value="1"/>
</dbReference>
<accession>M2M417</accession>
<evidence type="ECO:0000256" key="6">
    <source>
        <dbReference type="ARBA" id="ARBA00023136"/>
    </source>
</evidence>
<dbReference type="PANTHER" id="PTHR48022:SF64">
    <property type="entry name" value="MAJOR FACILITATOR SUPERFAMILY (MFS) PROFILE DOMAIN-CONTAINING PROTEIN"/>
    <property type="match status" value="1"/>
</dbReference>
<evidence type="ECO:0000256" key="4">
    <source>
        <dbReference type="ARBA" id="ARBA00022692"/>
    </source>
</evidence>
<evidence type="ECO:0000256" key="5">
    <source>
        <dbReference type="ARBA" id="ARBA00022989"/>
    </source>
</evidence>
<sequence>MASHEQTRMHELIRDSPPWWQSSKLVQLYFLLLPALLTSSAWGFDISMTNGLQSIPEFSKQFDNPEGSRLGFYGASSSIGGLCAVFIWPFFVDITGRRLLVFIGALLVVAMSIMETFSTSFYMFAAGKLLLGFGSLTSQIVAPVLVVELAHPKQRQAISSLYNTSLYIGLIIGAWIAYGTAGLSSTWAWRIPAILQTALPTYQVLTIWFCPESPRWLASRGRLQAAQDILIKYHGQGRETDLVQFEIRKSSRALSRQLNREGFRTVLSTRGNLHRLWMCAVTAIASQCCGSQLVANYLPQILDQVGFSSTKEKTLMNGLIFIASWLSAIAAAFTIPYVPRRSVFLSSTGLMLVLFTIWTALAAEYVKTSSKSIGIGVVAMVFLFNMTYCACWVPLVIAYPLEIATTKQRAVFFCWVYICINASSTAVTYINPIGLQDISWRYYIIQTIFIALVFIAIYFTFVETQGRDSFLDVSEANRRLTDCSAGYTLEEIAVLFDGQESFDRAMVDVAVGVGKQMELDDGRKASVVATETVESKDA</sequence>
<dbReference type="InterPro" id="IPR036259">
    <property type="entry name" value="MFS_trans_sf"/>
</dbReference>
<dbReference type="EMBL" id="KB445564">
    <property type="protein sequence ID" value="EMC91326.1"/>
    <property type="molecule type" value="Genomic_DNA"/>
</dbReference>
<dbReference type="GO" id="GO:0016020">
    <property type="term" value="C:membrane"/>
    <property type="evidence" value="ECO:0007669"/>
    <property type="project" value="UniProtKB-SubCell"/>
</dbReference>
<dbReference type="AlphaFoldDB" id="M2M417"/>
<dbReference type="Proteomes" id="UP000011761">
    <property type="component" value="Unassembled WGS sequence"/>
</dbReference>
<dbReference type="KEGG" id="bcom:BAUCODRAFT_80285"/>
<dbReference type="eggNOG" id="KOG0254">
    <property type="taxonomic scope" value="Eukaryota"/>
</dbReference>
<protein>
    <recommendedName>
        <fullName evidence="8">Major facilitator superfamily (MFS) profile domain-containing protein</fullName>
    </recommendedName>
</protein>
<keyword evidence="5 7" id="KW-1133">Transmembrane helix</keyword>
<gene>
    <name evidence="9" type="ORF">BAUCODRAFT_80285</name>
</gene>
<dbReference type="InterPro" id="IPR050360">
    <property type="entry name" value="MFS_Sugar_Transporters"/>
</dbReference>
<feature type="transmembrane region" description="Helical" evidence="7">
    <location>
        <begin position="342"/>
        <end position="361"/>
    </location>
</feature>
<dbReference type="GO" id="GO:0005351">
    <property type="term" value="F:carbohydrate:proton symporter activity"/>
    <property type="evidence" value="ECO:0007669"/>
    <property type="project" value="TreeGrafter"/>
</dbReference>
<feature type="transmembrane region" description="Helical" evidence="7">
    <location>
        <begin position="276"/>
        <end position="295"/>
    </location>
</feature>
<evidence type="ECO:0000313" key="9">
    <source>
        <dbReference type="EMBL" id="EMC91326.1"/>
    </source>
</evidence>
<dbReference type="RefSeq" id="XP_007681518.1">
    <property type="nucleotide sequence ID" value="XM_007683328.1"/>
</dbReference>
<proteinExistence type="inferred from homology"/>
<feature type="transmembrane region" description="Helical" evidence="7">
    <location>
        <begin position="442"/>
        <end position="461"/>
    </location>
</feature>